<dbReference type="PANTHER" id="PTHR42967">
    <property type="entry name" value="METAL DEPENDENT HYDROLASE"/>
    <property type="match status" value="1"/>
</dbReference>
<dbReference type="AlphaFoldDB" id="A0A9D2NDE6"/>
<dbReference type="PANTHER" id="PTHR42967:SF1">
    <property type="entry name" value="MBL FOLD METALLO-HYDROLASE"/>
    <property type="match status" value="1"/>
</dbReference>
<evidence type="ECO:0000313" key="2">
    <source>
        <dbReference type="EMBL" id="HJC22625.1"/>
    </source>
</evidence>
<feature type="region of interest" description="Disordered" evidence="1">
    <location>
        <begin position="205"/>
        <end position="224"/>
    </location>
</feature>
<dbReference type="EMBL" id="DWWS01000013">
    <property type="protein sequence ID" value="HJC22625.1"/>
    <property type="molecule type" value="Genomic_DNA"/>
</dbReference>
<evidence type="ECO:0000313" key="3">
    <source>
        <dbReference type="Proteomes" id="UP000823891"/>
    </source>
</evidence>
<sequence>MKLQYLGHSCFKLEAEGYEIVLDPYEKDSVPGLKPLAVEADQCLCSHGHGDHCGLEWIRLKNSGAASPFRIERLESWHDEEKGALRGSNVIHILQADGLKVIHLGDIGCMPEKWQMERMMDADVILAPVGGYYTAEPEVIRELIGRLSPGVMIPMHYRTEKSGFPVLKTCEEYLKDCENVTRYDTDSIRLEPGERVDAVVAAGAAPAGDSPAGASPAAPAENREHTRVVVLKQWALG</sequence>
<dbReference type="Gene3D" id="3.60.15.10">
    <property type="entry name" value="Ribonuclease Z/Hydroxyacylglutathione hydrolase-like"/>
    <property type="match status" value="1"/>
</dbReference>
<dbReference type="SUPFAM" id="SSF56281">
    <property type="entry name" value="Metallo-hydrolase/oxidoreductase"/>
    <property type="match status" value="1"/>
</dbReference>
<accession>A0A9D2NDE6</accession>
<gene>
    <name evidence="2" type="ORF">H9761_02830</name>
</gene>
<organism evidence="2 3">
    <name type="scientific">Candidatus Eisenbergiella merdavium</name>
    <dbReference type="NCBI Taxonomy" id="2838551"/>
    <lineage>
        <taxon>Bacteria</taxon>
        <taxon>Bacillati</taxon>
        <taxon>Bacillota</taxon>
        <taxon>Clostridia</taxon>
        <taxon>Lachnospirales</taxon>
        <taxon>Lachnospiraceae</taxon>
        <taxon>Eisenbergiella</taxon>
    </lineage>
</organism>
<dbReference type="Pfam" id="PF13483">
    <property type="entry name" value="Lactamase_B_3"/>
    <property type="match status" value="1"/>
</dbReference>
<feature type="compositionally biased region" description="Low complexity" evidence="1">
    <location>
        <begin position="205"/>
        <end position="220"/>
    </location>
</feature>
<dbReference type="InterPro" id="IPR036866">
    <property type="entry name" value="RibonucZ/Hydroxyglut_hydro"/>
</dbReference>
<reference evidence="2" key="2">
    <citation type="submission" date="2021-04" db="EMBL/GenBank/DDBJ databases">
        <authorList>
            <person name="Gilroy R."/>
        </authorList>
    </citation>
    <scope>NUCLEOTIDE SEQUENCE</scope>
    <source>
        <strain evidence="2">USAMLcec2-132</strain>
    </source>
</reference>
<reference evidence="2" key="1">
    <citation type="journal article" date="2021" name="PeerJ">
        <title>Extensive microbial diversity within the chicken gut microbiome revealed by metagenomics and culture.</title>
        <authorList>
            <person name="Gilroy R."/>
            <person name="Ravi A."/>
            <person name="Getino M."/>
            <person name="Pursley I."/>
            <person name="Horton D.L."/>
            <person name="Alikhan N.F."/>
            <person name="Baker D."/>
            <person name="Gharbi K."/>
            <person name="Hall N."/>
            <person name="Watson M."/>
            <person name="Adriaenssens E.M."/>
            <person name="Foster-Nyarko E."/>
            <person name="Jarju S."/>
            <person name="Secka A."/>
            <person name="Antonio M."/>
            <person name="Oren A."/>
            <person name="Chaudhuri R.R."/>
            <person name="La Ragione R."/>
            <person name="Hildebrand F."/>
            <person name="Pallen M.J."/>
        </authorList>
    </citation>
    <scope>NUCLEOTIDE SEQUENCE</scope>
    <source>
        <strain evidence="2">USAMLcec2-132</strain>
    </source>
</reference>
<protein>
    <submittedName>
        <fullName evidence="2">MBL fold metallo-hydrolase</fullName>
    </submittedName>
</protein>
<dbReference type="Proteomes" id="UP000823891">
    <property type="component" value="Unassembled WGS sequence"/>
</dbReference>
<name>A0A9D2NDE6_9FIRM</name>
<evidence type="ECO:0000256" key="1">
    <source>
        <dbReference type="SAM" id="MobiDB-lite"/>
    </source>
</evidence>
<proteinExistence type="predicted"/>
<comment type="caution">
    <text evidence="2">The sequence shown here is derived from an EMBL/GenBank/DDBJ whole genome shotgun (WGS) entry which is preliminary data.</text>
</comment>